<gene>
    <name evidence="2" type="ORF">Y88_1287</name>
</gene>
<comment type="caution">
    <text evidence="2">The sequence shown here is derived from an EMBL/GenBank/DDBJ whole genome shotgun (WGS) entry which is preliminary data.</text>
</comment>
<dbReference type="InParanoid" id="F1Z801"/>
<feature type="region of interest" description="Disordered" evidence="1">
    <location>
        <begin position="39"/>
        <end position="86"/>
    </location>
</feature>
<evidence type="ECO:0000313" key="2">
    <source>
        <dbReference type="EMBL" id="EGD59225.1"/>
    </source>
</evidence>
<proteinExistence type="predicted"/>
<keyword evidence="3" id="KW-1185">Reference proteome</keyword>
<sequence length="86" mass="9300">MVSRLRADAVRGARDMIAYRFCNFSLGRGRHRMRAGIAAGPHCRPPMGPVPNRAKRGSADGVPVERQGDIPSWPSGWANPAGRGHP</sequence>
<dbReference type="EMBL" id="AEWJ01000037">
    <property type="protein sequence ID" value="EGD59225.1"/>
    <property type="molecule type" value="Genomic_DNA"/>
</dbReference>
<dbReference type="HOGENOM" id="CLU_2494816_0_0_5"/>
<reference evidence="2 3" key="1">
    <citation type="journal article" date="2012" name="J. Bacteriol.">
        <title>Draft Genome Sequence of Novosphingobium nitrogenifigens Y88T.</title>
        <authorList>
            <person name="Strabala T.J."/>
            <person name="Macdonald L."/>
            <person name="Liu V."/>
            <person name="Smit A.M."/>
        </authorList>
    </citation>
    <scope>NUCLEOTIDE SEQUENCE [LARGE SCALE GENOMIC DNA]</scope>
    <source>
        <strain evidence="2 3">DSM 19370</strain>
    </source>
</reference>
<dbReference type="AlphaFoldDB" id="F1Z801"/>
<evidence type="ECO:0000256" key="1">
    <source>
        <dbReference type="SAM" id="MobiDB-lite"/>
    </source>
</evidence>
<organism evidence="2 3">
    <name type="scientific">Novosphingobium nitrogenifigens DSM 19370</name>
    <dbReference type="NCBI Taxonomy" id="983920"/>
    <lineage>
        <taxon>Bacteria</taxon>
        <taxon>Pseudomonadati</taxon>
        <taxon>Pseudomonadota</taxon>
        <taxon>Alphaproteobacteria</taxon>
        <taxon>Sphingomonadales</taxon>
        <taxon>Sphingomonadaceae</taxon>
        <taxon>Novosphingobium</taxon>
    </lineage>
</organism>
<evidence type="ECO:0000313" key="3">
    <source>
        <dbReference type="Proteomes" id="UP000004728"/>
    </source>
</evidence>
<dbReference type="Proteomes" id="UP000004728">
    <property type="component" value="Unassembled WGS sequence"/>
</dbReference>
<protein>
    <submittedName>
        <fullName evidence="2">Uncharacterized protein</fullName>
    </submittedName>
</protein>
<name>F1Z801_9SPHN</name>
<accession>F1Z801</accession>